<dbReference type="InterPro" id="IPR051873">
    <property type="entry name" value="KNR4/SMI1_regulator"/>
</dbReference>
<gene>
    <name evidence="2" type="ORF">NIES21_32030</name>
</gene>
<dbReference type="PANTHER" id="PTHR47432:SF1">
    <property type="entry name" value="CELL WALL ASSEMBLY REGULATOR SMI1"/>
    <property type="match status" value="1"/>
</dbReference>
<dbReference type="Proteomes" id="UP000218287">
    <property type="component" value="Chromosome"/>
</dbReference>
<feature type="domain" description="Knr4/Smi1-like" evidence="1">
    <location>
        <begin position="30"/>
        <end position="169"/>
    </location>
</feature>
<dbReference type="SUPFAM" id="SSF160631">
    <property type="entry name" value="SMI1/KNR4-like"/>
    <property type="match status" value="1"/>
</dbReference>
<accession>A0A1Z4GJ45</accession>
<protein>
    <submittedName>
        <fullName evidence="2">Protein involved in beta-1 3-glucan synthesis-like protein</fullName>
    </submittedName>
</protein>
<reference evidence="2 3" key="1">
    <citation type="submission" date="2017-06" db="EMBL/GenBank/DDBJ databases">
        <title>Genome sequencing of cyanobaciteial culture collection at National Institute for Environmental Studies (NIES).</title>
        <authorList>
            <person name="Hirose Y."/>
            <person name="Shimura Y."/>
            <person name="Fujisawa T."/>
            <person name="Nakamura Y."/>
            <person name="Kawachi M."/>
        </authorList>
    </citation>
    <scope>NUCLEOTIDE SEQUENCE [LARGE SCALE GENOMIC DNA]</scope>
    <source>
        <strain evidence="2 3">NIES-21</strain>
    </source>
</reference>
<dbReference type="InterPro" id="IPR018958">
    <property type="entry name" value="Knr4/Smi1-like_dom"/>
</dbReference>
<dbReference type="OrthoDB" id="6989522at2"/>
<proteinExistence type="predicted"/>
<keyword evidence="3" id="KW-1185">Reference proteome</keyword>
<evidence type="ECO:0000259" key="1">
    <source>
        <dbReference type="SMART" id="SM00860"/>
    </source>
</evidence>
<sequence>MNNLVSTYWLSYREKINNRFPEYYKYLNPPASEDEILHLQTILGYEIPAEMQTLYRLNNGESREGRGIFYGLQFLSLSEVERNWLSWKEIIEDGLEDLNDFCTSYPEGVIQSIYAHEKWIPLMHDGGGNHIGIDLAPDVNGCIGQIINFGRDEDEKCVLAPNLGELLKLLDTKLEENIQVTYGLNDDGVEMFALDNTHLSDALKAIVKSKYV</sequence>
<dbReference type="PANTHER" id="PTHR47432">
    <property type="entry name" value="CELL WALL ASSEMBLY REGULATOR SMI1"/>
    <property type="match status" value="1"/>
</dbReference>
<organism evidence="2 3">
    <name type="scientific">Anabaenopsis circularis NIES-21</name>
    <dbReference type="NCBI Taxonomy" id="1085406"/>
    <lineage>
        <taxon>Bacteria</taxon>
        <taxon>Bacillati</taxon>
        <taxon>Cyanobacteriota</taxon>
        <taxon>Cyanophyceae</taxon>
        <taxon>Nostocales</taxon>
        <taxon>Nodulariaceae</taxon>
        <taxon>Anabaenopsis</taxon>
    </lineage>
</organism>
<dbReference type="Gene3D" id="3.40.1580.10">
    <property type="entry name" value="SMI1/KNR4-like"/>
    <property type="match status" value="1"/>
</dbReference>
<dbReference type="EMBL" id="AP018174">
    <property type="protein sequence ID" value="BAY17366.1"/>
    <property type="molecule type" value="Genomic_DNA"/>
</dbReference>
<dbReference type="Pfam" id="PF09346">
    <property type="entry name" value="SMI1_KNR4"/>
    <property type="match status" value="1"/>
</dbReference>
<dbReference type="AlphaFoldDB" id="A0A1Z4GJ45"/>
<evidence type="ECO:0000313" key="3">
    <source>
        <dbReference type="Proteomes" id="UP000218287"/>
    </source>
</evidence>
<dbReference type="SMART" id="SM00860">
    <property type="entry name" value="SMI1_KNR4"/>
    <property type="match status" value="1"/>
</dbReference>
<dbReference type="InterPro" id="IPR037883">
    <property type="entry name" value="Knr4/Smi1-like_sf"/>
</dbReference>
<name>A0A1Z4GJ45_9CYAN</name>
<evidence type="ECO:0000313" key="2">
    <source>
        <dbReference type="EMBL" id="BAY17366.1"/>
    </source>
</evidence>